<dbReference type="Gene3D" id="1.10.287.130">
    <property type="match status" value="1"/>
</dbReference>
<dbReference type="InterPro" id="IPR058544">
    <property type="entry name" value="ETR1_N"/>
</dbReference>
<dbReference type="InterPro" id="IPR036890">
    <property type="entry name" value="HATPase_C_sf"/>
</dbReference>
<dbReference type="InterPro" id="IPR003018">
    <property type="entry name" value="GAF"/>
</dbReference>
<keyword evidence="4" id="KW-0597">Phosphoprotein</keyword>
<dbReference type="GO" id="GO:0004674">
    <property type="term" value="F:protein serine/threonine kinase activity"/>
    <property type="evidence" value="ECO:0007669"/>
    <property type="project" value="UniProtKB-ARBA"/>
</dbReference>
<gene>
    <name evidence="24" type="primary">LOC101490390</name>
</gene>
<accession>A0A1S2Y1J0</accession>
<evidence type="ECO:0000313" key="24">
    <source>
        <dbReference type="RefSeq" id="XP_004497828.1"/>
    </source>
</evidence>
<dbReference type="Pfam" id="PF25487">
    <property type="entry name" value="ETR1_N"/>
    <property type="match status" value="1"/>
</dbReference>
<reference evidence="23" key="1">
    <citation type="journal article" date="2013" name="Nat. Biotechnol.">
        <title>Draft genome sequence of chickpea (Cicer arietinum) provides a resource for trait improvement.</title>
        <authorList>
            <person name="Varshney R.K."/>
            <person name="Song C."/>
            <person name="Saxena R.K."/>
            <person name="Azam S."/>
            <person name="Yu S."/>
            <person name="Sharpe A.G."/>
            <person name="Cannon S."/>
            <person name="Baek J."/>
            <person name="Rosen B.D."/>
            <person name="Tar'an B."/>
            <person name="Millan T."/>
            <person name="Zhang X."/>
            <person name="Ramsay L.D."/>
            <person name="Iwata A."/>
            <person name="Wang Y."/>
            <person name="Nelson W."/>
            <person name="Farmer A.D."/>
            <person name="Gaur P.M."/>
            <person name="Soderlund C."/>
            <person name="Penmetsa R.V."/>
            <person name="Xu C."/>
            <person name="Bharti A.K."/>
            <person name="He W."/>
            <person name="Winter P."/>
            <person name="Zhao S."/>
            <person name="Hane J.K."/>
            <person name="Carrasquilla-Garcia N."/>
            <person name="Condie J.A."/>
            <person name="Upadhyaya H.D."/>
            <person name="Luo M.C."/>
            <person name="Thudi M."/>
            <person name="Gowda C.L."/>
            <person name="Singh N.P."/>
            <person name="Lichtenzveig J."/>
            <person name="Gali K.K."/>
            <person name="Rubio J."/>
            <person name="Nadarajan N."/>
            <person name="Dolezel J."/>
            <person name="Bansal K.C."/>
            <person name="Xu X."/>
            <person name="Edwards D."/>
            <person name="Zhang G."/>
            <person name="Kahl G."/>
            <person name="Gil J."/>
            <person name="Singh K.B."/>
            <person name="Datta S.K."/>
            <person name="Jackson S.A."/>
            <person name="Wang J."/>
            <person name="Cook D.R."/>
        </authorList>
    </citation>
    <scope>NUCLEOTIDE SEQUENCE [LARGE SCALE GENOMIC DNA]</scope>
    <source>
        <strain evidence="23">cv. CDC Frontier</strain>
    </source>
</reference>
<keyword evidence="13 20" id="KW-1133">Transmembrane helix</keyword>
<keyword evidence="8" id="KW-0547">Nucleotide-binding</keyword>
<name>A0A1S2Y1J0_CICAR</name>
<evidence type="ECO:0000256" key="9">
    <source>
        <dbReference type="ARBA" id="ARBA00022745"/>
    </source>
</evidence>
<keyword evidence="9" id="KW-0936">Ethylene signaling pathway</keyword>
<keyword evidence="15" id="KW-0902">Two-component regulatory system</keyword>
<dbReference type="RefSeq" id="XP_004497828.1">
    <property type="nucleotide sequence ID" value="XM_004497771.3"/>
</dbReference>
<evidence type="ECO:0000256" key="5">
    <source>
        <dbReference type="ARBA" id="ARBA00022679"/>
    </source>
</evidence>
<evidence type="ECO:0000256" key="4">
    <source>
        <dbReference type="ARBA" id="ARBA00022553"/>
    </source>
</evidence>
<evidence type="ECO:0000313" key="23">
    <source>
        <dbReference type="Proteomes" id="UP000087171"/>
    </source>
</evidence>
<comment type="function">
    <text evidence="18">Ethylene receptor related to bacterial two-component regulators. Acts as a redundant negative regulator of ethylene signaling.</text>
</comment>
<dbReference type="InterPro" id="IPR029016">
    <property type="entry name" value="GAF-like_dom_sf"/>
</dbReference>
<evidence type="ECO:0000256" key="12">
    <source>
        <dbReference type="ARBA" id="ARBA00022840"/>
    </source>
</evidence>
<reference evidence="24" key="2">
    <citation type="submission" date="2025-08" db="UniProtKB">
        <authorList>
            <consortium name="RefSeq"/>
        </authorList>
    </citation>
    <scope>IDENTIFICATION</scope>
    <source>
        <tissue evidence="24">Etiolated seedlings</tissue>
    </source>
</reference>
<dbReference type="GO" id="GO:0005789">
    <property type="term" value="C:endoplasmic reticulum membrane"/>
    <property type="evidence" value="ECO:0007669"/>
    <property type="project" value="UniProtKB-SubCell"/>
</dbReference>
<keyword evidence="5" id="KW-0808">Transferase</keyword>
<dbReference type="CDD" id="cd16938">
    <property type="entry name" value="HATPase_ETR2_ERS2-EIN4-like"/>
    <property type="match status" value="1"/>
</dbReference>
<dbReference type="SUPFAM" id="SSF47384">
    <property type="entry name" value="Homodimeric domain of signal transducing histidine kinase"/>
    <property type="match status" value="1"/>
</dbReference>
<dbReference type="GeneID" id="101490390"/>
<keyword evidence="6 20" id="KW-0812">Transmembrane</keyword>
<dbReference type="PANTHER" id="PTHR24423">
    <property type="entry name" value="TWO-COMPONENT SENSOR HISTIDINE KINASE"/>
    <property type="match status" value="1"/>
</dbReference>
<feature type="coiled-coil region" evidence="19">
    <location>
        <begin position="334"/>
        <end position="361"/>
    </location>
</feature>
<protein>
    <submittedName>
        <fullName evidence="24">Ethylene receptor 2-like</fullName>
    </submittedName>
</protein>
<evidence type="ECO:0000256" key="20">
    <source>
        <dbReference type="SAM" id="Phobius"/>
    </source>
</evidence>
<feature type="transmembrane region" description="Helical" evidence="20">
    <location>
        <begin position="53"/>
        <end position="72"/>
    </location>
</feature>
<keyword evidence="7" id="KW-0479">Metal-binding</keyword>
<dbReference type="GO" id="GO:0005524">
    <property type="term" value="F:ATP binding"/>
    <property type="evidence" value="ECO:0007669"/>
    <property type="project" value="UniProtKB-KW"/>
</dbReference>
<dbReference type="PANTHER" id="PTHR24423:SF637">
    <property type="entry name" value="ETHYLENE RECEPTOR"/>
    <property type="match status" value="1"/>
</dbReference>
<dbReference type="GO" id="GO:0046872">
    <property type="term" value="F:metal ion binding"/>
    <property type="evidence" value="ECO:0007669"/>
    <property type="project" value="UniProtKB-KW"/>
</dbReference>
<dbReference type="OrthoDB" id="21225at2759"/>
<dbReference type="Pfam" id="PF01590">
    <property type="entry name" value="GAF"/>
    <property type="match status" value="1"/>
</dbReference>
<comment type="cofactor">
    <cofactor evidence="1">
        <name>Cu cation</name>
        <dbReference type="ChEBI" id="CHEBI:23378"/>
    </cofactor>
</comment>
<evidence type="ECO:0000256" key="8">
    <source>
        <dbReference type="ARBA" id="ARBA00022741"/>
    </source>
</evidence>
<feature type="domain" description="GAF" evidence="22">
    <location>
        <begin position="184"/>
        <end position="338"/>
    </location>
</feature>
<evidence type="ECO:0000256" key="15">
    <source>
        <dbReference type="ARBA" id="ARBA00023012"/>
    </source>
</evidence>
<dbReference type="GO" id="GO:0038199">
    <property type="term" value="F:ethylene receptor activity"/>
    <property type="evidence" value="ECO:0007669"/>
    <property type="project" value="TreeGrafter"/>
</dbReference>
<keyword evidence="19" id="KW-0175">Coiled coil</keyword>
<dbReference type="SMART" id="SM00065">
    <property type="entry name" value="GAF"/>
    <property type="match status" value="1"/>
</dbReference>
<dbReference type="Pfam" id="PF00512">
    <property type="entry name" value="HisKA"/>
    <property type="match status" value="1"/>
</dbReference>
<evidence type="ECO:0000256" key="7">
    <source>
        <dbReference type="ARBA" id="ARBA00022723"/>
    </source>
</evidence>
<evidence type="ECO:0000256" key="14">
    <source>
        <dbReference type="ARBA" id="ARBA00023008"/>
    </source>
</evidence>
<dbReference type="InterPro" id="IPR036097">
    <property type="entry name" value="HisK_dim/P_sf"/>
</dbReference>
<dbReference type="InterPro" id="IPR003661">
    <property type="entry name" value="HisK_dim/P_dom"/>
</dbReference>
<evidence type="ECO:0000256" key="13">
    <source>
        <dbReference type="ARBA" id="ARBA00022989"/>
    </source>
</evidence>
<evidence type="ECO:0000256" key="18">
    <source>
        <dbReference type="ARBA" id="ARBA00056860"/>
    </source>
</evidence>
<evidence type="ECO:0000256" key="19">
    <source>
        <dbReference type="SAM" id="Coils"/>
    </source>
</evidence>
<evidence type="ECO:0000256" key="17">
    <source>
        <dbReference type="ARBA" id="ARBA00023170"/>
    </source>
</evidence>
<keyword evidence="21" id="KW-0732">Signal</keyword>
<dbReference type="Proteomes" id="UP000087171">
    <property type="component" value="Chromosome Ca4"/>
</dbReference>
<evidence type="ECO:0000256" key="6">
    <source>
        <dbReference type="ARBA" id="ARBA00022692"/>
    </source>
</evidence>
<dbReference type="GO" id="GO:0010105">
    <property type="term" value="P:negative regulation of ethylene-activated signaling pathway"/>
    <property type="evidence" value="ECO:0007669"/>
    <property type="project" value="UniProtKB-ARBA"/>
</dbReference>
<evidence type="ECO:0000256" key="1">
    <source>
        <dbReference type="ARBA" id="ARBA00001935"/>
    </source>
</evidence>
<dbReference type="Gene3D" id="3.30.450.40">
    <property type="match status" value="1"/>
</dbReference>
<keyword evidence="14" id="KW-0186">Copper</keyword>
<dbReference type="RefSeq" id="XP_073223284.1">
    <property type="nucleotide sequence ID" value="XM_073367183.1"/>
</dbReference>
<dbReference type="FunFam" id="1.10.287.130:FF:000087">
    <property type="entry name" value="Ethylene receptor 4"/>
    <property type="match status" value="1"/>
</dbReference>
<evidence type="ECO:0000256" key="3">
    <source>
        <dbReference type="ARBA" id="ARBA00009842"/>
    </source>
</evidence>
<dbReference type="AlphaFoldDB" id="A0A1S2Y1J0"/>
<dbReference type="CDD" id="cd00082">
    <property type="entry name" value="HisKA"/>
    <property type="match status" value="1"/>
</dbReference>
<feature type="transmembrane region" description="Helical" evidence="20">
    <location>
        <begin position="118"/>
        <end position="139"/>
    </location>
</feature>
<dbReference type="GO" id="GO:0000155">
    <property type="term" value="F:phosphorelay sensor kinase activity"/>
    <property type="evidence" value="ECO:0007669"/>
    <property type="project" value="InterPro"/>
</dbReference>
<keyword evidence="10" id="KW-0418">Kinase</keyword>
<feature type="transmembrane region" description="Helical" evidence="20">
    <location>
        <begin position="79"/>
        <end position="98"/>
    </location>
</feature>
<dbReference type="PaxDb" id="3827-XP_004497828.1"/>
<evidence type="ECO:0000256" key="21">
    <source>
        <dbReference type="SAM" id="SignalP"/>
    </source>
</evidence>
<keyword evidence="12" id="KW-0067">ATP-binding</keyword>
<evidence type="ECO:0000256" key="16">
    <source>
        <dbReference type="ARBA" id="ARBA00023136"/>
    </source>
</evidence>
<feature type="chain" id="PRO_5010186060" evidence="21">
    <location>
        <begin position="21"/>
        <end position="633"/>
    </location>
</feature>
<organism evidence="23 24">
    <name type="scientific">Cicer arietinum</name>
    <name type="common">Chickpea</name>
    <name type="synonym">Garbanzo</name>
    <dbReference type="NCBI Taxonomy" id="3827"/>
    <lineage>
        <taxon>Eukaryota</taxon>
        <taxon>Viridiplantae</taxon>
        <taxon>Streptophyta</taxon>
        <taxon>Embryophyta</taxon>
        <taxon>Tracheophyta</taxon>
        <taxon>Spermatophyta</taxon>
        <taxon>Magnoliopsida</taxon>
        <taxon>eudicotyledons</taxon>
        <taxon>Gunneridae</taxon>
        <taxon>Pentapetalae</taxon>
        <taxon>rosids</taxon>
        <taxon>fabids</taxon>
        <taxon>Fabales</taxon>
        <taxon>Fabaceae</taxon>
        <taxon>Papilionoideae</taxon>
        <taxon>50 kb inversion clade</taxon>
        <taxon>NPAAA clade</taxon>
        <taxon>Hologalegina</taxon>
        <taxon>IRL clade</taxon>
        <taxon>Cicereae</taxon>
        <taxon>Cicer</taxon>
    </lineage>
</organism>
<evidence type="ECO:0000259" key="22">
    <source>
        <dbReference type="SMART" id="SM00065"/>
    </source>
</evidence>
<dbReference type="GO" id="GO:0051740">
    <property type="term" value="F:ethylene binding"/>
    <property type="evidence" value="ECO:0007669"/>
    <property type="project" value="TreeGrafter"/>
</dbReference>
<dbReference type="SUPFAM" id="SSF55781">
    <property type="entry name" value="GAF domain-like"/>
    <property type="match status" value="1"/>
</dbReference>
<proteinExistence type="inferred from homology"/>
<keyword evidence="16 20" id="KW-0472">Membrane</keyword>
<comment type="subcellular location">
    <subcellularLocation>
        <location evidence="2">Endoplasmic reticulum membrane</location>
        <topology evidence="2">Multi-pass membrane protein</topology>
    </subcellularLocation>
</comment>
<dbReference type="eggNOG" id="KOG0519">
    <property type="taxonomic scope" value="Eukaryota"/>
</dbReference>
<comment type="similarity">
    <text evidence="3">Belongs to the ethylene receptor family.</text>
</comment>
<keyword evidence="17" id="KW-0675">Receptor</keyword>
<keyword evidence="23" id="KW-1185">Reference proteome</keyword>
<evidence type="ECO:0000256" key="2">
    <source>
        <dbReference type="ARBA" id="ARBA00004477"/>
    </source>
</evidence>
<dbReference type="KEGG" id="cam:101490390"/>
<evidence type="ECO:0000256" key="10">
    <source>
        <dbReference type="ARBA" id="ARBA00022777"/>
    </source>
</evidence>
<dbReference type="Gene3D" id="3.30.565.10">
    <property type="entry name" value="Histidine kinase-like ATPase, C-terminal domain"/>
    <property type="match status" value="1"/>
</dbReference>
<evidence type="ECO:0000256" key="11">
    <source>
        <dbReference type="ARBA" id="ARBA00022824"/>
    </source>
</evidence>
<feature type="signal peptide" evidence="21">
    <location>
        <begin position="1"/>
        <end position="20"/>
    </location>
</feature>
<sequence length="633" mass="70829">MLKSTSSGFLMFLLLLCVSATTRNGYSKCNNCDDETSWLTIENILECQKIGDFFIAVAYFSIPIELIYFITCSNIPFKWVLFQFIAFIVLCGMTHLLNSWTYGPHTFQLMVTLTVLKVLTAMVSCATTITLMTFIPLLLKVKLREFLLKIKTKELGIEVGMIMKKNEAGMHVRMLTQEIRKSLDRHKILYTTLVELSETLGLQNCAVWMPNDDKNEMNLTHELNGRTFCSSISMNDPDVVRVKGNDGANVINCSSRLASASSGTSCDAGAVAAIRMPMLRVSNFNGDTPREACYAILVLVMHSGDVRIWSNQELEIVEVVADQVAVALSHAAVLEESQLMREKLEDQNHLLQNEKRKAIMASEARAAFQKVMSNGMGKPMHSIMGFLSMLQDKNLKREQNLIVNSMVRTTKVLSNLMNDAMDDSDKDSGNGRFPLEMKSFDFHGMIREAACLAKCMSLCKGFGFKVDVDKTLPYYVIGDEKRVYQVILHMVGKLIDSNHGGGTLVFRVFAESGNQGRSDQGRATWRPSSSNDVYIRFEIGINCNDSEFETSVSSGQLAGKKLIDDRAFDERFEERLSFDICKKIIQSMQGSIWTVPNSKGSPQVMTLALRFQLRRSIGVTIIEPGESSEPIDS</sequence>
<keyword evidence="11" id="KW-0256">Endoplasmic reticulum</keyword>
<dbReference type="STRING" id="3827.A0A1S2Y1J0"/>